<organism evidence="3 4">
    <name type="scientific">Pleomassaria siparia CBS 279.74</name>
    <dbReference type="NCBI Taxonomy" id="1314801"/>
    <lineage>
        <taxon>Eukaryota</taxon>
        <taxon>Fungi</taxon>
        <taxon>Dikarya</taxon>
        <taxon>Ascomycota</taxon>
        <taxon>Pezizomycotina</taxon>
        <taxon>Dothideomycetes</taxon>
        <taxon>Pleosporomycetidae</taxon>
        <taxon>Pleosporales</taxon>
        <taxon>Pleomassariaceae</taxon>
        <taxon>Pleomassaria</taxon>
    </lineage>
</organism>
<evidence type="ECO:0000256" key="1">
    <source>
        <dbReference type="SAM" id="MobiDB-lite"/>
    </source>
</evidence>
<keyword evidence="2" id="KW-0472">Membrane</keyword>
<gene>
    <name evidence="3" type="ORF">K504DRAFT_529064</name>
</gene>
<dbReference type="AlphaFoldDB" id="A0A6G1KPN4"/>
<dbReference type="EMBL" id="MU005764">
    <property type="protein sequence ID" value="KAF2714798.1"/>
    <property type="molecule type" value="Genomic_DNA"/>
</dbReference>
<dbReference type="Proteomes" id="UP000799428">
    <property type="component" value="Unassembled WGS sequence"/>
</dbReference>
<keyword evidence="2" id="KW-1133">Transmembrane helix</keyword>
<reference evidence="3" key="1">
    <citation type="journal article" date="2020" name="Stud. Mycol.">
        <title>101 Dothideomycetes genomes: a test case for predicting lifestyles and emergence of pathogens.</title>
        <authorList>
            <person name="Haridas S."/>
            <person name="Albert R."/>
            <person name="Binder M."/>
            <person name="Bloem J."/>
            <person name="Labutti K."/>
            <person name="Salamov A."/>
            <person name="Andreopoulos B."/>
            <person name="Baker S."/>
            <person name="Barry K."/>
            <person name="Bills G."/>
            <person name="Bluhm B."/>
            <person name="Cannon C."/>
            <person name="Castanera R."/>
            <person name="Culley D."/>
            <person name="Daum C."/>
            <person name="Ezra D."/>
            <person name="Gonzalez J."/>
            <person name="Henrissat B."/>
            <person name="Kuo A."/>
            <person name="Liang C."/>
            <person name="Lipzen A."/>
            <person name="Lutzoni F."/>
            <person name="Magnuson J."/>
            <person name="Mondo S."/>
            <person name="Nolan M."/>
            <person name="Ohm R."/>
            <person name="Pangilinan J."/>
            <person name="Park H.-J."/>
            <person name="Ramirez L."/>
            <person name="Alfaro M."/>
            <person name="Sun H."/>
            <person name="Tritt A."/>
            <person name="Yoshinaga Y."/>
            <person name="Zwiers L.-H."/>
            <person name="Turgeon B."/>
            <person name="Goodwin S."/>
            <person name="Spatafora J."/>
            <person name="Crous P."/>
            <person name="Grigoriev I."/>
        </authorList>
    </citation>
    <scope>NUCLEOTIDE SEQUENCE</scope>
    <source>
        <strain evidence="3">CBS 279.74</strain>
    </source>
</reference>
<proteinExistence type="predicted"/>
<keyword evidence="2" id="KW-0812">Transmembrane</keyword>
<evidence type="ECO:0000313" key="3">
    <source>
        <dbReference type="EMBL" id="KAF2714798.1"/>
    </source>
</evidence>
<keyword evidence="4" id="KW-1185">Reference proteome</keyword>
<feature type="compositionally biased region" description="Polar residues" evidence="1">
    <location>
        <begin position="242"/>
        <end position="251"/>
    </location>
</feature>
<evidence type="ECO:0000256" key="2">
    <source>
        <dbReference type="SAM" id="Phobius"/>
    </source>
</evidence>
<feature type="region of interest" description="Disordered" evidence="1">
    <location>
        <begin position="208"/>
        <end position="259"/>
    </location>
</feature>
<feature type="transmembrane region" description="Helical" evidence="2">
    <location>
        <begin position="28"/>
        <end position="52"/>
    </location>
</feature>
<sequence length="355" mass="40280">MTSTHARTHRALISWYSRQRTRIQNSSTCSLSFFPFSASFLLSFSVISYHFISFHIISYHFIPPPPSSHTTAATMASPHQRPAKATITINEPPASNSAFYGNVALLVMLAGTHLLNDHRHHPSRARTEWRRKNAEKDFRDRKREEEEWARFVGQGEYRAQEIPRCDDVELGRGSIMSYGETWAPPLPPHHHLKTPVRVANARQSEVIPNDRLQLMNGPAPPRTLAHAQQPKSRPRNDRQSPHRNPSFQPTMPSIHHHAQGAACGASCRIQGLNAGQMKDVWSKMRAVRIVNAGKYATGENVREGKGKGRKREKHVRWGMVTVYEYPRGLDLVEGEDVALNERAYEGRKKDIRVIG</sequence>
<protein>
    <submittedName>
        <fullName evidence="3">Uncharacterized protein</fullName>
    </submittedName>
</protein>
<name>A0A6G1KPN4_9PLEO</name>
<accession>A0A6G1KPN4</accession>
<evidence type="ECO:0000313" key="4">
    <source>
        <dbReference type="Proteomes" id="UP000799428"/>
    </source>
</evidence>